<dbReference type="EMBL" id="GBRH01212507">
    <property type="protein sequence ID" value="JAD85388.1"/>
    <property type="molecule type" value="Transcribed_RNA"/>
</dbReference>
<reference evidence="1" key="2">
    <citation type="journal article" date="2015" name="Data Brief">
        <title>Shoot transcriptome of the giant reed, Arundo donax.</title>
        <authorList>
            <person name="Barrero R.A."/>
            <person name="Guerrero F.D."/>
            <person name="Moolhuijzen P."/>
            <person name="Goolsby J.A."/>
            <person name="Tidwell J."/>
            <person name="Bellgard S.E."/>
            <person name="Bellgard M.I."/>
        </authorList>
    </citation>
    <scope>NUCLEOTIDE SEQUENCE</scope>
    <source>
        <tissue evidence="1">Shoot tissue taken approximately 20 cm above the soil surface</tissue>
    </source>
</reference>
<name>A0A0A9DFD1_ARUDO</name>
<dbReference type="AlphaFoldDB" id="A0A0A9DFD1"/>
<accession>A0A0A9DFD1</accession>
<evidence type="ECO:0000313" key="1">
    <source>
        <dbReference type="EMBL" id="JAD85388.1"/>
    </source>
</evidence>
<reference evidence="1" key="1">
    <citation type="submission" date="2014-09" db="EMBL/GenBank/DDBJ databases">
        <authorList>
            <person name="Magalhaes I.L.F."/>
            <person name="Oliveira U."/>
            <person name="Santos F.R."/>
            <person name="Vidigal T.H.D.A."/>
            <person name="Brescovit A.D."/>
            <person name="Santos A.J."/>
        </authorList>
    </citation>
    <scope>NUCLEOTIDE SEQUENCE</scope>
    <source>
        <tissue evidence="1">Shoot tissue taken approximately 20 cm above the soil surface</tissue>
    </source>
</reference>
<organism evidence="1">
    <name type="scientific">Arundo donax</name>
    <name type="common">Giant reed</name>
    <name type="synonym">Donax arundinaceus</name>
    <dbReference type="NCBI Taxonomy" id="35708"/>
    <lineage>
        <taxon>Eukaryota</taxon>
        <taxon>Viridiplantae</taxon>
        <taxon>Streptophyta</taxon>
        <taxon>Embryophyta</taxon>
        <taxon>Tracheophyta</taxon>
        <taxon>Spermatophyta</taxon>
        <taxon>Magnoliopsida</taxon>
        <taxon>Liliopsida</taxon>
        <taxon>Poales</taxon>
        <taxon>Poaceae</taxon>
        <taxon>PACMAD clade</taxon>
        <taxon>Arundinoideae</taxon>
        <taxon>Arundineae</taxon>
        <taxon>Arundo</taxon>
    </lineage>
</organism>
<protein>
    <submittedName>
        <fullName evidence="1">Uncharacterized protein</fullName>
    </submittedName>
</protein>
<proteinExistence type="predicted"/>
<sequence>MLATIIISQTSALAPDSAETMDSVYIFFTGPERSQEPTQAVMKVCSGGGQRYLISDVSASSTKPPRFSNLNLSCKEFACKEMPDCQ</sequence>